<feature type="region of interest" description="Disordered" evidence="1">
    <location>
        <begin position="1"/>
        <end position="176"/>
    </location>
</feature>
<dbReference type="PaxDb" id="3218-PP1S7_339V6.1"/>
<gene>
    <name evidence="3" type="primary">LOC112294441</name>
    <name evidence="2" type="ORF">PHYPA_002267</name>
</gene>
<feature type="compositionally biased region" description="Polar residues" evidence="1">
    <location>
        <begin position="137"/>
        <end position="149"/>
    </location>
</feature>
<dbReference type="EnsemblPlants" id="Pp3c2_5490V3.1">
    <property type="protein sequence ID" value="Pp3c2_5490V3.1"/>
    <property type="gene ID" value="Pp3c2_5490"/>
</dbReference>
<dbReference type="RefSeq" id="XP_024400618.1">
    <property type="nucleotide sequence ID" value="XM_024544850.2"/>
</dbReference>
<evidence type="ECO:0000256" key="1">
    <source>
        <dbReference type="SAM" id="MobiDB-lite"/>
    </source>
</evidence>
<evidence type="ECO:0000313" key="4">
    <source>
        <dbReference type="Proteomes" id="UP000006727"/>
    </source>
</evidence>
<dbReference type="EMBL" id="ABEU02000002">
    <property type="protein sequence ID" value="PNR59476.1"/>
    <property type="molecule type" value="Genomic_DNA"/>
</dbReference>
<dbReference type="GeneID" id="112294441"/>
<evidence type="ECO:0000313" key="2">
    <source>
        <dbReference type="EMBL" id="PNR59476.1"/>
    </source>
</evidence>
<feature type="region of interest" description="Disordered" evidence="1">
    <location>
        <begin position="266"/>
        <end position="295"/>
    </location>
</feature>
<keyword evidence="4" id="KW-1185">Reference proteome</keyword>
<dbReference type="Gramene" id="Pp3c2_5490V3.1">
    <property type="protein sequence ID" value="Pp3c2_5490V3.1"/>
    <property type="gene ID" value="Pp3c2_5490"/>
</dbReference>
<dbReference type="Proteomes" id="UP000006727">
    <property type="component" value="Chromosome 2"/>
</dbReference>
<dbReference type="AlphaFoldDB" id="A9RG77"/>
<feature type="compositionally biased region" description="Basic and acidic residues" evidence="1">
    <location>
        <begin position="56"/>
        <end position="67"/>
    </location>
</feature>
<reference evidence="2 4" key="2">
    <citation type="journal article" date="2018" name="Plant J.">
        <title>The Physcomitrella patens chromosome-scale assembly reveals moss genome structure and evolution.</title>
        <authorList>
            <person name="Lang D."/>
            <person name="Ullrich K.K."/>
            <person name="Murat F."/>
            <person name="Fuchs J."/>
            <person name="Jenkins J."/>
            <person name="Haas F.B."/>
            <person name="Piednoel M."/>
            <person name="Gundlach H."/>
            <person name="Van Bel M."/>
            <person name="Meyberg R."/>
            <person name="Vives C."/>
            <person name="Morata J."/>
            <person name="Symeonidi A."/>
            <person name="Hiss M."/>
            <person name="Muchero W."/>
            <person name="Kamisugi Y."/>
            <person name="Saleh O."/>
            <person name="Blanc G."/>
            <person name="Decker E.L."/>
            <person name="van Gessel N."/>
            <person name="Grimwood J."/>
            <person name="Hayes R.D."/>
            <person name="Graham S.W."/>
            <person name="Gunter L.E."/>
            <person name="McDaniel S.F."/>
            <person name="Hoernstein S.N.W."/>
            <person name="Larsson A."/>
            <person name="Li F.W."/>
            <person name="Perroud P.F."/>
            <person name="Phillips J."/>
            <person name="Ranjan P."/>
            <person name="Rokshar D.S."/>
            <person name="Rothfels C.J."/>
            <person name="Schneider L."/>
            <person name="Shu S."/>
            <person name="Stevenson D.W."/>
            <person name="Thummler F."/>
            <person name="Tillich M."/>
            <person name="Villarreal Aguilar J.C."/>
            <person name="Widiez T."/>
            <person name="Wong G.K."/>
            <person name="Wymore A."/>
            <person name="Zhang Y."/>
            <person name="Zimmer A.D."/>
            <person name="Quatrano R.S."/>
            <person name="Mayer K.F.X."/>
            <person name="Goodstein D."/>
            <person name="Casacuberta J.M."/>
            <person name="Vandepoele K."/>
            <person name="Reski R."/>
            <person name="Cuming A.C."/>
            <person name="Tuskan G.A."/>
            <person name="Maumus F."/>
            <person name="Salse J."/>
            <person name="Schmutz J."/>
            <person name="Rensing S.A."/>
        </authorList>
    </citation>
    <scope>NUCLEOTIDE SEQUENCE [LARGE SCALE GENOMIC DNA]</scope>
    <source>
        <strain evidence="3 4">cv. Gransden 2004</strain>
    </source>
</reference>
<dbReference type="Gramene" id="Pp3c2_5490V3.2">
    <property type="protein sequence ID" value="Pp3c2_5490V3.2"/>
    <property type="gene ID" value="Pp3c2_5490"/>
</dbReference>
<dbReference type="OrthoDB" id="1194482at2759"/>
<name>A9RG77_PHYPA</name>
<reference evidence="3" key="3">
    <citation type="submission" date="2020-12" db="UniProtKB">
        <authorList>
            <consortium name="EnsemblPlants"/>
        </authorList>
    </citation>
    <scope>IDENTIFICATION</scope>
</reference>
<feature type="compositionally biased region" description="Polar residues" evidence="1">
    <location>
        <begin position="103"/>
        <end position="112"/>
    </location>
</feature>
<dbReference type="KEGG" id="ppp:112294441"/>
<dbReference type="HOGENOM" id="CLU_944571_0_0_1"/>
<protein>
    <submittedName>
        <fullName evidence="2 3">Uncharacterized protein</fullName>
    </submittedName>
</protein>
<proteinExistence type="predicted"/>
<reference evidence="2 4" key="1">
    <citation type="journal article" date="2008" name="Science">
        <title>The Physcomitrella genome reveals evolutionary insights into the conquest of land by plants.</title>
        <authorList>
            <person name="Rensing S."/>
            <person name="Lang D."/>
            <person name="Zimmer A."/>
            <person name="Terry A."/>
            <person name="Salamov A."/>
            <person name="Shapiro H."/>
            <person name="Nishiyama T."/>
            <person name="Perroud P.-F."/>
            <person name="Lindquist E."/>
            <person name="Kamisugi Y."/>
            <person name="Tanahashi T."/>
            <person name="Sakakibara K."/>
            <person name="Fujita T."/>
            <person name="Oishi K."/>
            <person name="Shin-I T."/>
            <person name="Kuroki Y."/>
            <person name="Toyoda A."/>
            <person name="Suzuki Y."/>
            <person name="Hashimoto A."/>
            <person name="Yamaguchi K."/>
            <person name="Sugano A."/>
            <person name="Kohara Y."/>
            <person name="Fujiyama A."/>
            <person name="Anterola A."/>
            <person name="Aoki S."/>
            <person name="Ashton N."/>
            <person name="Barbazuk W.B."/>
            <person name="Barker E."/>
            <person name="Bennetzen J."/>
            <person name="Bezanilla M."/>
            <person name="Blankenship R."/>
            <person name="Cho S.H."/>
            <person name="Dutcher S."/>
            <person name="Estelle M."/>
            <person name="Fawcett J.A."/>
            <person name="Gundlach H."/>
            <person name="Hanada K."/>
            <person name="Heyl A."/>
            <person name="Hicks K.A."/>
            <person name="Hugh J."/>
            <person name="Lohr M."/>
            <person name="Mayer K."/>
            <person name="Melkozernov A."/>
            <person name="Murata T."/>
            <person name="Nelson D."/>
            <person name="Pils B."/>
            <person name="Prigge M."/>
            <person name="Reiss B."/>
            <person name="Renner T."/>
            <person name="Rombauts S."/>
            <person name="Rushton P."/>
            <person name="Sanderfoot A."/>
            <person name="Schween G."/>
            <person name="Shiu S.-H."/>
            <person name="Stueber K."/>
            <person name="Theodoulou F.L."/>
            <person name="Tu H."/>
            <person name="Van de Peer Y."/>
            <person name="Verrier P.J."/>
            <person name="Waters E."/>
            <person name="Wood A."/>
            <person name="Yang L."/>
            <person name="Cove D."/>
            <person name="Cuming A."/>
            <person name="Hasebe M."/>
            <person name="Lucas S."/>
            <person name="Mishler D.B."/>
            <person name="Reski R."/>
            <person name="Grigoriev I."/>
            <person name="Quatrano R.S."/>
            <person name="Boore J.L."/>
        </authorList>
    </citation>
    <scope>NUCLEOTIDE SEQUENCE [LARGE SCALE GENOMIC DNA]</scope>
    <source>
        <strain evidence="3 4">cv. Gransden 2004</strain>
    </source>
</reference>
<evidence type="ECO:0000313" key="3">
    <source>
        <dbReference type="EnsemblPlants" id="Pp3c2_5490V3.1"/>
    </source>
</evidence>
<accession>A9RG77</accession>
<dbReference type="EnsemblPlants" id="Pp3c2_5490V3.2">
    <property type="protein sequence ID" value="Pp3c2_5490V3.2"/>
    <property type="gene ID" value="Pp3c2_5490"/>
</dbReference>
<organism evidence="2">
    <name type="scientific">Physcomitrium patens</name>
    <name type="common">Spreading-leaved earth moss</name>
    <name type="synonym">Physcomitrella patens</name>
    <dbReference type="NCBI Taxonomy" id="3218"/>
    <lineage>
        <taxon>Eukaryota</taxon>
        <taxon>Viridiplantae</taxon>
        <taxon>Streptophyta</taxon>
        <taxon>Embryophyta</taxon>
        <taxon>Bryophyta</taxon>
        <taxon>Bryophytina</taxon>
        <taxon>Bryopsida</taxon>
        <taxon>Funariidae</taxon>
        <taxon>Funariales</taxon>
        <taxon>Funariaceae</taxon>
        <taxon>Physcomitrium</taxon>
    </lineage>
</organism>
<sequence>MDQPKAQAPFMAGEKDPVDFVADQEPSSQSSGGVKTPGNFMSFYRSSSSDKLTGPEMKEEGTGREGNPKGGLIISELDGPREGAEMNDLYSPQADVSGGAVPKQNSNGQVPSSDLDGNREGAEMNDLYSPAAGGGTSTSDQHNSSQHMPNKTAAGADEHERRGEEGGSAVSRSGLVEVSKGMANEVGESFVTARARVMEKLSLMQLPSESLEGVRKTFETGLKGAYTTTRDAVQRTKQSILDILPSSLSSSSATEARKVVEDMEKDMLSNSEAAGEDDAGLPTSETAPMFMRAKL</sequence>
<feature type="compositionally biased region" description="Basic and acidic residues" evidence="1">
    <location>
        <begin position="156"/>
        <end position="165"/>
    </location>
</feature>